<dbReference type="EMBL" id="CP098023">
    <property type="protein sequence ID" value="WKD51154.1"/>
    <property type="molecule type" value="Genomic_DNA"/>
</dbReference>
<dbReference type="Pfam" id="PF00593">
    <property type="entry name" value="TonB_dep_Rec_b-barrel"/>
    <property type="match status" value="1"/>
</dbReference>
<comment type="similarity">
    <text evidence="4">Belongs to the TonB-dependent receptor family.</text>
</comment>
<keyword evidence="3" id="KW-0998">Cell outer membrane</keyword>
<evidence type="ECO:0000313" key="8">
    <source>
        <dbReference type="EMBL" id="WKD51154.1"/>
    </source>
</evidence>
<evidence type="ECO:0000256" key="2">
    <source>
        <dbReference type="ARBA" id="ARBA00023136"/>
    </source>
</evidence>
<feature type="signal peptide" evidence="5">
    <location>
        <begin position="1"/>
        <end position="28"/>
    </location>
</feature>
<keyword evidence="9" id="KW-1185">Reference proteome</keyword>
<dbReference type="Gene3D" id="2.170.130.10">
    <property type="entry name" value="TonB-dependent receptor, plug domain"/>
    <property type="match status" value="1"/>
</dbReference>
<accession>A0ABY9EH81</accession>
<name>A0ABY9EH81_9GAMM</name>
<keyword evidence="2 4" id="KW-0472">Membrane</keyword>
<evidence type="ECO:0000259" key="7">
    <source>
        <dbReference type="Pfam" id="PF07715"/>
    </source>
</evidence>
<comment type="subcellular location">
    <subcellularLocation>
        <location evidence="1 4">Cell outer membrane</location>
    </subcellularLocation>
</comment>
<feature type="domain" description="TonB-dependent receptor plug" evidence="7">
    <location>
        <begin position="78"/>
        <end position="159"/>
    </location>
</feature>
<dbReference type="PANTHER" id="PTHR40980">
    <property type="entry name" value="PLUG DOMAIN-CONTAINING PROTEIN"/>
    <property type="match status" value="1"/>
</dbReference>
<dbReference type="Pfam" id="PF07715">
    <property type="entry name" value="Plug"/>
    <property type="match status" value="1"/>
</dbReference>
<evidence type="ECO:0000256" key="1">
    <source>
        <dbReference type="ARBA" id="ARBA00004442"/>
    </source>
</evidence>
<reference evidence="8 9" key="1">
    <citation type="submission" date="2022-05" db="EMBL/GenBank/DDBJ databases">
        <title>Microbulbifer sp. nov., isolated from sponge.</title>
        <authorList>
            <person name="Gao L."/>
        </authorList>
    </citation>
    <scope>NUCLEOTIDE SEQUENCE [LARGE SCALE GENOMIC DNA]</scope>
    <source>
        <strain evidence="8 9">MI-G</strain>
    </source>
</reference>
<proteinExistence type="inferred from homology"/>
<evidence type="ECO:0000259" key="6">
    <source>
        <dbReference type="Pfam" id="PF00593"/>
    </source>
</evidence>
<keyword evidence="4" id="KW-0798">TonB box</keyword>
<evidence type="ECO:0000256" key="4">
    <source>
        <dbReference type="RuleBase" id="RU003357"/>
    </source>
</evidence>
<keyword evidence="5" id="KW-0732">Signal</keyword>
<keyword evidence="8" id="KW-0675">Receptor</keyword>
<dbReference type="Gene3D" id="2.40.170.20">
    <property type="entry name" value="TonB-dependent receptor, beta-barrel domain"/>
    <property type="match status" value="1"/>
</dbReference>
<dbReference type="InterPro" id="IPR036942">
    <property type="entry name" value="Beta-barrel_TonB_sf"/>
</dbReference>
<dbReference type="InterPro" id="IPR037066">
    <property type="entry name" value="Plug_dom_sf"/>
</dbReference>
<feature type="domain" description="TonB-dependent receptor-like beta-barrel" evidence="6">
    <location>
        <begin position="558"/>
        <end position="881"/>
    </location>
</feature>
<evidence type="ECO:0000313" key="9">
    <source>
        <dbReference type="Proteomes" id="UP001321520"/>
    </source>
</evidence>
<dbReference type="InterPro" id="IPR000531">
    <property type="entry name" value="Beta-barrel_TonB"/>
</dbReference>
<dbReference type="SUPFAM" id="SSF56935">
    <property type="entry name" value="Porins"/>
    <property type="match status" value="1"/>
</dbReference>
<organism evidence="8 9">
    <name type="scientific">Microbulbifer spongiae</name>
    <dbReference type="NCBI Taxonomy" id="2944933"/>
    <lineage>
        <taxon>Bacteria</taxon>
        <taxon>Pseudomonadati</taxon>
        <taxon>Pseudomonadota</taxon>
        <taxon>Gammaproteobacteria</taxon>
        <taxon>Cellvibrionales</taxon>
        <taxon>Microbulbiferaceae</taxon>
        <taxon>Microbulbifer</taxon>
    </lineage>
</organism>
<sequence length="912" mass="100946">MIKNEIFQRAPLVLAIAAVSSFVSNAYAQEEQHNIPTASEPHISIPAIEEVLIQGRLQDSAQTLLNERLEEEVLTDMLGSEMISRVGDSTVAAALRRIPGLSLVNNKFVYVRGLGERYSSTTLNGAAVPSPDLTRNVIPLDIFPTSVVDSLVVQKSYSADKPASFGGGNVDIRTKDIPDQLTYSLEVGIGFNSETDGEALSYSGGGDDVFGTDDGSRAMPKELSAALDRFLGRLDVNSIRNTLIAEGNVYSSPREARAAAESLNRNLALELNRDIAIEEDSTNPDSDIRASVGNRFNIDDKWELGFLASGSYKSRWREGETTQRIYGDPKEQYGIKMESTSTVDITGSLNVGVSYSAEHTIGLTSLFLRNTDDTTYIKDFFNENSSKSDGAGFRDYSIRYEERELFVNQLKGTHSIGGETKSSFGNMLNWVPEELVLDWYFSDSTATTDIPNEVVVQAFTDNDPATGEVLDSSIRMNNGSASFRFTELEDEVRSYGWTATLPIEFSASVLELSGGYAYREKGRMYKETRFGLGILEVSDDAILKGPLDAVFSDENILNPENNYSLVRAGIDNRSYIAATTTDAVFGKVDWTYNEVWRVSAGARWEDYNQVALDWNPYGYTIQEPQVTTDPEELVNSVFREDKIYPALSLTYMSDFWAETFQLRLAASQTAVRPDLREITDAVYLDPITGERVSGNSSVRPSEITSFDIRAEWFFGNGDSLTVSTFYKEITDPIEFFEKATSDTDIGREIINAKSGELIGVELEGLKTMSFLGETMDGFFLQGNVTVQDAELVAGVEADSPTNDVRSMAGASDYVVNILVGFDSPDGNHSATMGYNVFGERLYLAGRLGSPDAFEQPFHSLDMTYFWYPIEEVTVKLKMQNLLDQSVEIERDGVTVFERAPGKNFALSVEYKF</sequence>
<gene>
    <name evidence="8" type="ORF">M8T91_07000</name>
</gene>
<dbReference type="Proteomes" id="UP001321520">
    <property type="component" value="Chromosome"/>
</dbReference>
<evidence type="ECO:0000256" key="3">
    <source>
        <dbReference type="ARBA" id="ARBA00023237"/>
    </source>
</evidence>
<dbReference type="InterPro" id="IPR012910">
    <property type="entry name" value="Plug_dom"/>
</dbReference>
<protein>
    <submittedName>
        <fullName evidence="8">TonB-dependent receptor</fullName>
    </submittedName>
</protein>
<dbReference type="RefSeq" id="WP_301418151.1">
    <property type="nucleotide sequence ID" value="NZ_CP098023.1"/>
</dbReference>
<dbReference type="PANTHER" id="PTHR40980:SF4">
    <property type="entry name" value="TONB-DEPENDENT RECEPTOR-LIKE BETA-BARREL DOMAIN-CONTAINING PROTEIN"/>
    <property type="match status" value="1"/>
</dbReference>
<feature type="chain" id="PRO_5046605582" evidence="5">
    <location>
        <begin position="29"/>
        <end position="912"/>
    </location>
</feature>
<evidence type="ECO:0000256" key="5">
    <source>
        <dbReference type="SAM" id="SignalP"/>
    </source>
</evidence>